<organism evidence="13 14">
    <name type="scientific">Ophiobolus disseminans</name>
    <dbReference type="NCBI Taxonomy" id="1469910"/>
    <lineage>
        <taxon>Eukaryota</taxon>
        <taxon>Fungi</taxon>
        <taxon>Dikarya</taxon>
        <taxon>Ascomycota</taxon>
        <taxon>Pezizomycotina</taxon>
        <taxon>Dothideomycetes</taxon>
        <taxon>Pleosporomycetidae</taxon>
        <taxon>Pleosporales</taxon>
        <taxon>Pleosporineae</taxon>
        <taxon>Phaeosphaeriaceae</taxon>
        <taxon>Ophiobolus</taxon>
    </lineage>
</organism>
<dbReference type="Pfam" id="PF21180">
    <property type="entry name" value="TOP6A-Spo11_Toprim"/>
    <property type="match status" value="1"/>
</dbReference>
<keyword evidence="5" id="KW-0479">Metal-binding</keyword>
<evidence type="ECO:0000256" key="9">
    <source>
        <dbReference type="ARBA" id="ARBA00023235"/>
    </source>
</evidence>
<dbReference type="GO" id="GO:0000706">
    <property type="term" value="P:meiotic DNA double-strand break processing"/>
    <property type="evidence" value="ECO:0007669"/>
    <property type="project" value="TreeGrafter"/>
</dbReference>
<keyword evidence="14" id="KW-1185">Reference proteome</keyword>
<feature type="domain" description="Topoisomerase 6 subunit A/Spo11 TOPRIM" evidence="12">
    <location>
        <begin position="179"/>
        <end position="355"/>
    </location>
</feature>
<sequence>MWVVARIEAMLERIVDGLLEESDSLTITLKSRTGLSRRRANAASADGKLPEPKKRDINFPGASAQEAWNFTVLLRILELIHGGLIDNTIMTKRDVYYRHPDLFVKQAVVDRYVDDLACTFGITRSQLNVTAAAKGLVAGSFKITRQDGHLVDAIKDKEGLLVPKIGEHDTLDLTSIQWILVIEKEATFRSLLSSSQWDTLGSQGLVLTAKGYPDVASRTFLRHVADHAPHVPMYALVDLDPDGVAILSTYKYGSYRLAHEGVTPSDTPGLILPHIRWLGVKSHHISRTPVGESDTDTSTMPELQGLMKLTARDRTKAVRMLEWDLCAEDGPEQAWRQELQSMLMLNIKAEMQILDELPGGLVSWVNGALKKGCEQSPESSVDSSWLDDGMLF</sequence>
<evidence type="ECO:0000313" key="14">
    <source>
        <dbReference type="Proteomes" id="UP000799424"/>
    </source>
</evidence>
<dbReference type="GO" id="GO:0000228">
    <property type="term" value="C:nuclear chromosome"/>
    <property type="evidence" value="ECO:0007669"/>
    <property type="project" value="TreeGrafter"/>
</dbReference>
<comment type="cofactor">
    <cofactor evidence="2">
        <name>Mg(2+)</name>
        <dbReference type="ChEBI" id="CHEBI:18420"/>
    </cofactor>
</comment>
<dbReference type="PANTHER" id="PTHR10848:SF0">
    <property type="entry name" value="MEIOTIC RECOMBINATION PROTEIN SPO11"/>
    <property type="match status" value="1"/>
</dbReference>
<dbReference type="PROSITE" id="PS52041">
    <property type="entry name" value="TOPO_IIB"/>
    <property type="match status" value="1"/>
</dbReference>
<evidence type="ECO:0000256" key="2">
    <source>
        <dbReference type="ARBA" id="ARBA00001946"/>
    </source>
</evidence>
<dbReference type="PRINTS" id="PR01550">
    <property type="entry name" value="TOP6AFAMILY"/>
</dbReference>
<proteinExistence type="inferred from homology"/>
<evidence type="ECO:0000256" key="5">
    <source>
        <dbReference type="ARBA" id="ARBA00022723"/>
    </source>
</evidence>
<keyword evidence="7 10" id="KW-0799">Topoisomerase</keyword>
<dbReference type="GO" id="GO:0042138">
    <property type="term" value="P:meiotic DNA double-strand break formation"/>
    <property type="evidence" value="ECO:0007669"/>
    <property type="project" value="TreeGrafter"/>
</dbReference>
<keyword evidence="9 10" id="KW-0413">Isomerase</keyword>
<gene>
    <name evidence="13" type="ORF">CC86DRAFT_291879</name>
</gene>
<evidence type="ECO:0000256" key="10">
    <source>
        <dbReference type="PROSITE-ProRule" id="PRU01385"/>
    </source>
</evidence>
<evidence type="ECO:0000256" key="6">
    <source>
        <dbReference type="ARBA" id="ARBA00022842"/>
    </source>
</evidence>
<keyword evidence="6" id="KW-0460">Magnesium</keyword>
<dbReference type="EMBL" id="MU006225">
    <property type="protein sequence ID" value="KAF2827051.1"/>
    <property type="molecule type" value="Genomic_DNA"/>
</dbReference>
<reference evidence="13" key="1">
    <citation type="journal article" date="2020" name="Stud. Mycol.">
        <title>101 Dothideomycetes genomes: a test case for predicting lifestyles and emergence of pathogens.</title>
        <authorList>
            <person name="Haridas S."/>
            <person name="Albert R."/>
            <person name="Binder M."/>
            <person name="Bloem J."/>
            <person name="Labutti K."/>
            <person name="Salamov A."/>
            <person name="Andreopoulos B."/>
            <person name="Baker S."/>
            <person name="Barry K."/>
            <person name="Bills G."/>
            <person name="Bluhm B."/>
            <person name="Cannon C."/>
            <person name="Castanera R."/>
            <person name="Culley D."/>
            <person name="Daum C."/>
            <person name="Ezra D."/>
            <person name="Gonzalez J."/>
            <person name="Henrissat B."/>
            <person name="Kuo A."/>
            <person name="Liang C."/>
            <person name="Lipzen A."/>
            <person name="Lutzoni F."/>
            <person name="Magnuson J."/>
            <person name="Mondo S."/>
            <person name="Nolan M."/>
            <person name="Ohm R."/>
            <person name="Pangilinan J."/>
            <person name="Park H.-J."/>
            <person name="Ramirez L."/>
            <person name="Alfaro M."/>
            <person name="Sun H."/>
            <person name="Tritt A."/>
            <person name="Yoshinaga Y."/>
            <person name="Zwiers L.-H."/>
            <person name="Turgeon B."/>
            <person name="Goodwin S."/>
            <person name="Spatafora J."/>
            <person name="Crous P."/>
            <person name="Grigoriev I."/>
        </authorList>
    </citation>
    <scope>NUCLEOTIDE SEQUENCE</scope>
    <source>
        <strain evidence="13">CBS 113818</strain>
    </source>
</reference>
<dbReference type="OrthoDB" id="5377392at2759"/>
<comment type="catalytic activity">
    <reaction evidence="1 10">
        <text>ATP-dependent breakage, passage and rejoining of double-stranded DNA.</text>
        <dbReference type="EC" id="5.6.2.2"/>
    </reaction>
</comment>
<feature type="active site" description="O-(5'-phospho-DNA)-tyrosine intermediate" evidence="10">
    <location>
        <position position="97"/>
    </location>
</feature>
<evidence type="ECO:0000313" key="13">
    <source>
        <dbReference type="EMBL" id="KAF2827051.1"/>
    </source>
</evidence>
<name>A0A6A7A1A7_9PLEO</name>
<dbReference type="Gene3D" id="3.40.1360.10">
    <property type="match status" value="1"/>
</dbReference>
<accession>A0A6A7A1A7</accession>
<dbReference type="InterPro" id="IPR036388">
    <property type="entry name" value="WH-like_DNA-bd_sf"/>
</dbReference>
<dbReference type="Pfam" id="PF04406">
    <property type="entry name" value="TP6A_N"/>
    <property type="match status" value="1"/>
</dbReference>
<dbReference type="Gene3D" id="1.10.10.10">
    <property type="entry name" value="Winged helix-like DNA-binding domain superfamily/Winged helix DNA-binding domain"/>
    <property type="match status" value="1"/>
</dbReference>
<evidence type="ECO:0000259" key="11">
    <source>
        <dbReference type="Pfam" id="PF04406"/>
    </source>
</evidence>
<evidence type="ECO:0000256" key="4">
    <source>
        <dbReference type="ARBA" id="ARBA00012895"/>
    </source>
</evidence>
<comment type="similarity">
    <text evidence="3 10">Belongs to the TOP6A family.</text>
</comment>
<dbReference type="GO" id="GO:0003918">
    <property type="term" value="F:DNA topoisomerase type II (double strand cut, ATP-hydrolyzing) activity"/>
    <property type="evidence" value="ECO:0007669"/>
    <property type="project" value="UniProtKB-UniRule"/>
</dbReference>
<protein>
    <recommendedName>
        <fullName evidence="4">DNA topoisomerase (ATP-hydrolyzing)</fullName>
        <ecNumber evidence="4">5.6.2.2</ecNumber>
    </recommendedName>
</protein>
<dbReference type="SUPFAM" id="SSF56726">
    <property type="entry name" value="DNA topoisomerase IV, alpha subunit"/>
    <property type="match status" value="1"/>
</dbReference>
<dbReference type="InterPro" id="IPR013049">
    <property type="entry name" value="Spo11/TopoVI_A_N"/>
</dbReference>
<dbReference type="InterPro" id="IPR036078">
    <property type="entry name" value="Spo11/TopoVI_A_sf"/>
</dbReference>
<evidence type="ECO:0000256" key="1">
    <source>
        <dbReference type="ARBA" id="ARBA00000185"/>
    </source>
</evidence>
<dbReference type="GO" id="GO:0007131">
    <property type="term" value="P:reciprocal meiotic recombination"/>
    <property type="evidence" value="ECO:0007669"/>
    <property type="project" value="TreeGrafter"/>
</dbReference>
<dbReference type="GO" id="GO:0046872">
    <property type="term" value="F:metal ion binding"/>
    <property type="evidence" value="ECO:0007669"/>
    <property type="project" value="UniProtKB-KW"/>
</dbReference>
<dbReference type="EC" id="5.6.2.2" evidence="4"/>
<dbReference type="GO" id="GO:0003677">
    <property type="term" value="F:DNA binding"/>
    <property type="evidence" value="ECO:0007669"/>
    <property type="project" value="UniProtKB-UniRule"/>
</dbReference>
<evidence type="ECO:0000259" key="12">
    <source>
        <dbReference type="Pfam" id="PF21180"/>
    </source>
</evidence>
<keyword evidence="8 10" id="KW-0238">DNA-binding</keyword>
<dbReference type="InterPro" id="IPR034136">
    <property type="entry name" value="TOPRIM_Topo6A/Spo11"/>
</dbReference>
<dbReference type="FunFam" id="3.40.1360.10:FF:000018">
    <property type="entry name" value="Type II DNA topoisomerase VI subunit A"/>
    <property type="match status" value="1"/>
</dbReference>
<dbReference type="PANTHER" id="PTHR10848">
    <property type="entry name" value="MEIOTIC RECOMBINATION PROTEIN SPO11"/>
    <property type="match status" value="1"/>
</dbReference>
<dbReference type="GO" id="GO:0005524">
    <property type="term" value="F:ATP binding"/>
    <property type="evidence" value="ECO:0007669"/>
    <property type="project" value="InterPro"/>
</dbReference>
<feature type="domain" description="Spo11/DNA topoisomerase VI subunit A N-terminal" evidence="11">
    <location>
        <begin position="68"/>
        <end position="129"/>
    </location>
</feature>
<dbReference type="AlphaFoldDB" id="A0A6A7A1A7"/>
<evidence type="ECO:0000256" key="7">
    <source>
        <dbReference type="ARBA" id="ARBA00023029"/>
    </source>
</evidence>
<dbReference type="CDD" id="cd00223">
    <property type="entry name" value="TOPRIM_TopoIIB_SPO"/>
    <property type="match status" value="1"/>
</dbReference>
<evidence type="ECO:0000256" key="8">
    <source>
        <dbReference type="ARBA" id="ARBA00023125"/>
    </source>
</evidence>
<dbReference type="Proteomes" id="UP000799424">
    <property type="component" value="Unassembled WGS sequence"/>
</dbReference>
<dbReference type="InterPro" id="IPR002815">
    <property type="entry name" value="Spo11/TopoVI_A"/>
</dbReference>
<evidence type="ECO:0000256" key="3">
    <source>
        <dbReference type="ARBA" id="ARBA00006559"/>
    </source>
</evidence>